<keyword evidence="1" id="KW-1185">Reference proteome</keyword>
<organism evidence="1 2">
    <name type="scientific">Nicotiana tabacum</name>
    <name type="common">Common tobacco</name>
    <dbReference type="NCBI Taxonomy" id="4097"/>
    <lineage>
        <taxon>Eukaryota</taxon>
        <taxon>Viridiplantae</taxon>
        <taxon>Streptophyta</taxon>
        <taxon>Embryophyta</taxon>
        <taxon>Tracheophyta</taxon>
        <taxon>Spermatophyta</taxon>
        <taxon>Magnoliopsida</taxon>
        <taxon>eudicotyledons</taxon>
        <taxon>Gunneridae</taxon>
        <taxon>Pentapetalae</taxon>
        <taxon>asterids</taxon>
        <taxon>lamiids</taxon>
        <taxon>Solanales</taxon>
        <taxon>Solanaceae</taxon>
        <taxon>Nicotianoideae</taxon>
        <taxon>Nicotianeae</taxon>
        <taxon>Nicotiana</taxon>
    </lineage>
</organism>
<evidence type="ECO:0000313" key="2">
    <source>
        <dbReference type="RefSeq" id="XP_075103713.1"/>
    </source>
</evidence>
<dbReference type="Proteomes" id="UP000790787">
    <property type="component" value="Chromosome 24"/>
</dbReference>
<gene>
    <name evidence="2" type="primary">LOC142178282</name>
</gene>
<accession>A0AC58U2J9</accession>
<sequence length="175" mass="20375">MMNQSAQAMHCDVRGRKNQMNCLMTVSYGFNIIEVRKPMWVHLQNLATQIIKPWLIWGDFNSVLNVQERLHGNPVTNRVFSRIDRAIGNDEWMNTFGHMEVDYKIPFISDHAPMMITLRRAESSGKIPFKFFNVWANHEDFLSVVEGVCQTQLHSELKQLNNNEFIGVTTKIEHL</sequence>
<name>A0AC58U2J9_TOBAC</name>
<proteinExistence type="predicted"/>
<dbReference type="RefSeq" id="XP_075103713.1">
    <property type="nucleotide sequence ID" value="XM_075247612.1"/>
</dbReference>
<protein>
    <submittedName>
        <fullName evidence="2">Uncharacterized protein LOC142178282</fullName>
    </submittedName>
</protein>
<reference evidence="1" key="1">
    <citation type="journal article" date="2014" name="Nat. Commun.">
        <title>The tobacco genome sequence and its comparison with those of tomato and potato.</title>
        <authorList>
            <person name="Sierro N."/>
            <person name="Battey J.N."/>
            <person name="Ouadi S."/>
            <person name="Bakaher N."/>
            <person name="Bovet L."/>
            <person name="Willig A."/>
            <person name="Goepfert S."/>
            <person name="Peitsch M.C."/>
            <person name="Ivanov N.V."/>
        </authorList>
    </citation>
    <scope>NUCLEOTIDE SEQUENCE [LARGE SCALE GENOMIC DNA]</scope>
</reference>
<evidence type="ECO:0000313" key="1">
    <source>
        <dbReference type="Proteomes" id="UP000790787"/>
    </source>
</evidence>
<reference evidence="2" key="2">
    <citation type="submission" date="2025-08" db="UniProtKB">
        <authorList>
            <consortium name="RefSeq"/>
        </authorList>
    </citation>
    <scope>IDENTIFICATION</scope>
    <source>
        <tissue evidence="2">Leaf</tissue>
    </source>
</reference>